<dbReference type="GO" id="GO:0003677">
    <property type="term" value="F:DNA binding"/>
    <property type="evidence" value="ECO:0007669"/>
    <property type="project" value="UniProtKB-UniRule"/>
</dbReference>
<comment type="caution">
    <text evidence="12">The sequence shown here is derived from an EMBL/GenBank/DDBJ whole genome shotgun (WGS) entry which is preliminary data.</text>
</comment>
<evidence type="ECO:0000256" key="1">
    <source>
        <dbReference type="ARBA" id="ARBA00008213"/>
    </source>
</evidence>
<evidence type="ECO:0000256" key="3">
    <source>
        <dbReference type="ARBA" id="ARBA00023015"/>
    </source>
</evidence>
<dbReference type="AlphaFoldDB" id="A0A1F5FUN7"/>
<dbReference type="InterPro" id="IPR036805">
    <property type="entry name" value="Tscrpt_elong_fac_GreA/B_N_sf"/>
</dbReference>
<evidence type="ECO:0000313" key="13">
    <source>
        <dbReference type="Proteomes" id="UP000179252"/>
    </source>
</evidence>
<evidence type="ECO:0000256" key="9">
    <source>
        <dbReference type="RuleBase" id="RU000556"/>
    </source>
</evidence>
<keyword evidence="4 8" id="KW-0238">DNA-binding</keyword>
<dbReference type="GO" id="GO:0032784">
    <property type="term" value="P:regulation of DNA-templated transcription elongation"/>
    <property type="evidence" value="ECO:0007669"/>
    <property type="project" value="UniProtKB-UniRule"/>
</dbReference>
<name>A0A1F5FUN7_9BACT</name>
<evidence type="ECO:0000256" key="6">
    <source>
        <dbReference type="ARBA" id="ARBA00024916"/>
    </source>
</evidence>
<comment type="function">
    <text evidence="6 8 9">Necessary for efficient RNA polymerase transcription elongation past template-encoded arresting sites. The arresting sites in DNA have the property of trapping a certain fraction of elongating RNA polymerases that pass through, resulting in locked ternary complexes. Cleavage of the nascent transcript by cleavage factors such as GreA or GreB allows the resumption of elongation from the new 3'terminus. GreA releases sequences of 2 to 3 nucleotides.</text>
</comment>
<keyword evidence="3 8" id="KW-0805">Transcription regulation</keyword>
<dbReference type="Pfam" id="PF01272">
    <property type="entry name" value="GreA_GreB"/>
    <property type="match status" value="1"/>
</dbReference>
<keyword evidence="12" id="KW-0251">Elongation factor</keyword>
<gene>
    <name evidence="8" type="primary">greA</name>
    <name evidence="12" type="ORF">A2165_03735</name>
</gene>
<dbReference type="InterPro" id="IPR023459">
    <property type="entry name" value="Tscrpt_elong_fac_GreA/B_fam"/>
</dbReference>
<dbReference type="PIRSF" id="PIRSF006092">
    <property type="entry name" value="GreA_GreB"/>
    <property type="match status" value="1"/>
</dbReference>
<dbReference type="HAMAP" id="MF_00105">
    <property type="entry name" value="GreA_GreB"/>
    <property type="match status" value="1"/>
</dbReference>
<keyword evidence="5 8" id="KW-0804">Transcription</keyword>
<dbReference type="FunFam" id="1.10.287.180:FF:000001">
    <property type="entry name" value="Transcription elongation factor GreA"/>
    <property type="match status" value="1"/>
</dbReference>
<accession>A0A1F5FUN7</accession>
<dbReference type="GO" id="GO:0006354">
    <property type="term" value="P:DNA-templated transcription elongation"/>
    <property type="evidence" value="ECO:0007669"/>
    <property type="project" value="TreeGrafter"/>
</dbReference>
<evidence type="ECO:0000256" key="5">
    <source>
        <dbReference type="ARBA" id="ARBA00023163"/>
    </source>
</evidence>
<dbReference type="EMBL" id="MFAU01000054">
    <property type="protein sequence ID" value="OGD83274.1"/>
    <property type="molecule type" value="Genomic_DNA"/>
</dbReference>
<dbReference type="GO" id="GO:0070063">
    <property type="term" value="F:RNA polymerase binding"/>
    <property type="evidence" value="ECO:0007669"/>
    <property type="project" value="InterPro"/>
</dbReference>
<feature type="domain" description="Transcription elongation factor GreA/GreB N-terminal" evidence="11">
    <location>
        <begin position="7"/>
        <end position="76"/>
    </location>
</feature>
<evidence type="ECO:0000256" key="8">
    <source>
        <dbReference type="HAMAP-Rule" id="MF_00105"/>
    </source>
</evidence>
<dbReference type="InterPro" id="IPR006359">
    <property type="entry name" value="Tscrpt_elong_fac_GreA"/>
</dbReference>
<comment type="similarity">
    <text evidence="1 8 9">Belongs to the GreA/GreB family.</text>
</comment>
<evidence type="ECO:0000259" key="10">
    <source>
        <dbReference type="Pfam" id="PF01272"/>
    </source>
</evidence>
<keyword evidence="12" id="KW-0648">Protein biosynthesis</keyword>
<evidence type="ECO:0000256" key="7">
    <source>
        <dbReference type="ARBA" id="ARBA00030776"/>
    </source>
</evidence>
<dbReference type="Proteomes" id="UP000179252">
    <property type="component" value="Unassembled WGS sequence"/>
</dbReference>
<dbReference type="InterPro" id="IPR028624">
    <property type="entry name" value="Tscrpt_elong_fac_GreA/B"/>
</dbReference>
<dbReference type="FunFam" id="3.10.50.30:FF:000001">
    <property type="entry name" value="Transcription elongation factor GreA"/>
    <property type="match status" value="1"/>
</dbReference>
<dbReference type="InterPro" id="IPR036953">
    <property type="entry name" value="GreA/GreB_C_sf"/>
</dbReference>
<dbReference type="Gene3D" id="3.10.50.30">
    <property type="entry name" value="Transcription elongation factor, GreA/GreB, C-terminal domain"/>
    <property type="match status" value="1"/>
</dbReference>
<protein>
    <recommendedName>
        <fullName evidence="2 8">Transcription elongation factor GreA</fullName>
    </recommendedName>
    <alternativeName>
        <fullName evidence="7 8">Transcript cleavage factor GreA</fullName>
    </alternativeName>
</protein>
<dbReference type="Gene3D" id="1.10.287.180">
    <property type="entry name" value="Transcription elongation factor, GreA/GreB, N-terminal domain"/>
    <property type="match status" value="1"/>
</dbReference>
<dbReference type="NCBIfam" id="TIGR01462">
    <property type="entry name" value="greA"/>
    <property type="match status" value="1"/>
</dbReference>
<dbReference type="PANTHER" id="PTHR30437">
    <property type="entry name" value="TRANSCRIPTION ELONGATION FACTOR GREA"/>
    <property type="match status" value="1"/>
</dbReference>
<dbReference type="PANTHER" id="PTHR30437:SF4">
    <property type="entry name" value="TRANSCRIPTION ELONGATION FACTOR GREA"/>
    <property type="match status" value="1"/>
</dbReference>
<dbReference type="SUPFAM" id="SSF46557">
    <property type="entry name" value="GreA transcript cleavage protein, N-terminal domain"/>
    <property type="match status" value="1"/>
</dbReference>
<dbReference type="SUPFAM" id="SSF54534">
    <property type="entry name" value="FKBP-like"/>
    <property type="match status" value="1"/>
</dbReference>
<dbReference type="InterPro" id="IPR001437">
    <property type="entry name" value="Tscrpt_elong_fac_GreA/B_C"/>
</dbReference>
<evidence type="ECO:0000313" key="12">
    <source>
        <dbReference type="EMBL" id="OGD83274.1"/>
    </source>
</evidence>
<evidence type="ECO:0000259" key="11">
    <source>
        <dbReference type="Pfam" id="PF03449"/>
    </source>
</evidence>
<evidence type="ECO:0000256" key="4">
    <source>
        <dbReference type="ARBA" id="ARBA00023125"/>
    </source>
</evidence>
<sequence length="153" mass="16819">MNNPFDIQLTKEGLENFKKEQQDLINKRPQVLTRLVAAREQGDLSENAGYHAAKDELAFIDHRIRELKLLLKFADVIQTNQTAVVALGSVVTISDGQNNMVYSIVGKLEADPAKGKISDDSPIGKMLIGKKVGESVKVEIPDGTVTYKVINIS</sequence>
<dbReference type="GO" id="GO:0003746">
    <property type="term" value="F:translation elongation factor activity"/>
    <property type="evidence" value="ECO:0007669"/>
    <property type="project" value="UniProtKB-KW"/>
</dbReference>
<proteinExistence type="inferred from homology"/>
<dbReference type="NCBIfam" id="NF001263">
    <property type="entry name" value="PRK00226.1-4"/>
    <property type="match status" value="1"/>
</dbReference>
<dbReference type="InterPro" id="IPR022691">
    <property type="entry name" value="Tscrpt_elong_fac_GreA/B_N"/>
</dbReference>
<organism evidence="12 13">
    <name type="scientific">Candidatus Curtissbacteria bacterium RBG_13_40_7</name>
    <dbReference type="NCBI Taxonomy" id="1797706"/>
    <lineage>
        <taxon>Bacteria</taxon>
        <taxon>Candidatus Curtissiibacteriota</taxon>
    </lineage>
</organism>
<dbReference type="Pfam" id="PF03449">
    <property type="entry name" value="GreA_GreB_N"/>
    <property type="match status" value="1"/>
</dbReference>
<reference evidence="12 13" key="1">
    <citation type="journal article" date="2016" name="Nat. Commun.">
        <title>Thousands of microbial genomes shed light on interconnected biogeochemical processes in an aquifer system.</title>
        <authorList>
            <person name="Anantharaman K."/>
            <person name="Brown C.T."/>
            <person name="Hug L.A."/>
            <person name="Sharon I."/>
            <person name="Castelle C.J."/>
            <person name="Probst A.J."/>
            <person name="Thomas B.C."/>
            <person name="Singh A."/>
            <person name="Wilkins M.J."/>
            <person name="Karaoz U."/>
            <person name="Brodie E.L."/>
            <person name="Williams K.H."/>
            <person name="Hubbard S.S."/>
            <person name="Banfield J.F."/>
        </authorList>
    </citation>
    <scope>NUCLEOTIDE SEQUENCE [LARGE SCALE GENOMIC DNA]</scope>
</reference>
<evidence type="ECO:0000256" key="2">
    <source>
        <dbReference type="ARBA" id="ARBA00013729"/>
    </source>
</evidence>
<feature type="domain" description="Transcription elongation factor GreA/GreB C-terminal" evidence="10">
    <location>
        <begin position="82"/>
        <end position="153"/>
    </location>
</feature>